<dbReference type="OrthoDB" id="9805159at2"/>
<dbReference type="AlphaFoldDB" id="A0A4Z0W538"/>
<dbReference type="InterPro" id="IPR017853">
    <property type="entry name" value="GH"/>
</dbReference>
<dbReference type="InterPro" id="IPR004185">
    <property type="entry name" value="Glyco_hydro_13_lg-like_dom"/>
</dbReference>
<dbReference type="SUPFAM" id="SSF51445">
    <property type="entry name" value="(Trans)glycosidases"/>
    <property type="match status" value="1"/>
</dbReference>
<dbReference type="Gene3D" id="2.60.40.10">
    <property type="entry name" value="Immunoglobulins"/>
    <property type="match status" value="1"/>
</dbReference>
<evidence type="ECO:0000313" key="4">
    <source>
        <dbReference type="EMBL" id="TGG89020.1"/>
    </source>
</evidence>
<evidence type="ECO:0000313" key="5">
    <source>
        <dbReference type="Proteomes" id="UP000297288"/>
    </source>
</evidence>
<keyword evidence="2" id="KW-0326">Glycosidase</keyword>
<dbReference type="PANTHER" id="PTHR10357">
    <property type="entry name" value="ALPHA-AMYLASE FAMILY MEMBER"/>
    <property type="match status" value="1"/>
</dbReference>
<dbReference type="Proteomes" id="UP000297288">
    <property type="component" value="Unassembled WGS sequence"/>
</dbReference>
<comment type="caution">
    <text evidence="4">The sequence shown here is derived from an EMBL/GenBank/DDBJ whole genome shotgun (WGS) entry which is preliminary data.</text>
</comment>
<organism evidence="4 5">
    <name type="scientific">Geotoga petraea</name>
    <dbReference type="NCBI Taxonomy" id="28234"/>
    <lineage>
        <taxon>Bacteria</taxon>
        <taxon>Thermotogati</taxon>
        <taxon>Thermotogota</taxon>
        <taxon>Thermotogae</taxon>
        <taxon>Petrotogales</taxon>
        <taxon>Petrotogaceae</taxon>
        <taxon>Geotoga</taxon>
    </lineage>
</organism>
<dbReference type="CDD" id="cd11338">
    <property type="entry name" value="AmyAc_CMD"/>
    <property type="match status" value="1"/>
</dbReference>
<proteinExistence type="predicted"/>
<dbReference type="CDD" id="cd02857">
    <property type="entry name" value="E_set_CDase_PDE_N"/>
    <property type="match status" value="1"/>
</dbReference>
<dbReference type="SMART" id="SM00642">
    <property type="entry name" value="Aamy"/>
    <property type="match status" value="1"/>
</dbReference>
<dbReference type="PANTHER" id="PTHR10357:SF210">
    <property type="entry name" value="MALTODEXTRIN GLUCOSIDASE"/>
    <property type="match status" value="1"/>
</dbReference>
<dbReference type="InterPro" id="IPR006047">
    <property type="entry name" value="GH13_cat_dom"/>
</dbReference>
<evidence type="ECO:0000259" key="3">
    <source>
        <dbReference type="SMART" id="SM00642"/>
    </source>
</evidence>
<feature type="domain" description="Glycosyl hydrolase family 13 catalytic" evidence="3">
    <location>
        <begin position="130"/>
        <end position="554"/>
    </location>
</feature>
<protein>
    <submittedName>
        <fullName evidence="4">Glycoside hydrolase family 13 protein</fullName>
    </submittedName>
</protein>
<reference evidence="4 5" key="1">
    <citation type="submission" date="2019-04" db="EMBL/GenBank/DDBJ databases">
        <title>Draft genome sequence data and analysis of a Fermenting Bacterium, Geotoga petraea strain HO-Geo1, isolated from heavy-oil petroleum reservoir in Russia.</title>
        <authorList>
            <person name="Grouzdev D.S."/>
            <person name="Semenova E.M."/>
            <person name="Sokolova D.S."/>
            <person name="Tourova T.P."/>
            <person name="Poltaraus A.B."/>
            <person name="Nazina T.N."/>
        </authorList>
    </citation>
    <scope>NUCLEOTIDE SEQUENCE [LARGE SCALE GENOMIC DNA]</scope>
    <source>
        <strain evidence="4 5">HO-Geo1</strain>
    </source>
</reference>
<dbReference type="Gene3D" id="3.20.20.80">
    <property type="entry name" value="Glycosidases"/>
    <property type="match status" value="1"/>
</dbReference>
<name>A0A4Z0W538_9BACT</name>
<dbReference type="EMBL" id="SRME01000001">
    <property type="protein sequence ID" value="TGG89020.1"/>
    <property type="molecule type" value="Genomic_DNA"/>
</dbReference>
<dbReference type="GO" id="GO:0005975">
    <property type="term" value="P:carbohydrate metabolic process"/>
    <property type="evidence" value="ECO:0007669"/>
    <property type="project" value="InterPro"/>
</dbReference>
<dbReference type="InterPro" id="IPR014756">
    <property type="entry name" value="Ig_E-set"/>
</dbReference>
<gene>
    <name evidence="4" type="ORF">E4650_02160</name>
</gene>
<keyword evidence="1 4" id="KW-0378">Hydrolase</keyword>
<sequence length="651" mass="77135">MYNIHSDQTINFMDPTEPEVGDLVKIKIRVPKILGQVKGNVFFTPEKNSKRYSHAEMIKEYSTKFFNYFSYSFKMPNRIMRYHFEINSIDQKKKIKYDAMGICEHRSLHDFILIPDFKVPEWSYGRVYYQIFVDRFYNGDKNNDPVNNEYIYDGKPIVKKEWNEMPDHLNGHREFYGGDLQGVLDKKDYLKDLGIEAIYFNPLFVSPSPHKYDTQDYYNIDPHFGIIEEDVDGKDKYKVRTTSKKNLNKSNELFKNLVDAFHEENIKIIIDGVFNHCGSFNKWIDEKNLYGEGVMNNEDSPFKKYFYWHGDFYEGWWGYATLPKLNYENMDLWNEIADVGIKWTKEYNVDGWRLDVADELAKDFETNSSFWNFFRKKVEQNSPNKLIFSEIYKSPLPWLEKKSWHTIMNYITAMDPISYFLTGVEKHNDNFRKDLYQNSEYFVSAVNWALSQLPMNSKYAALNQLSNHDHSRWLTRTTQKVQRLKDGNHDEASAGYDIDIFKVGLLLMFLIPGSPGIYYGDEIGLSGFTDPDNRRPYPWDNMNELNKQNLDFTKSLVKFYKSSDVFKYSSFKFIQWFDGYVSFVLWNEKESYLVLVNSNHKKEIKIHHNLIGEIRNPEIVFQTRNENINIKNENEILSLNLPEKIGVVVKI</sequence>
<evidence type="ECO:0000256" key="2">
    <source>
        <dbReference type="ARBA" id="ARBA00023295"/>
    </source>
</evidence>
<dbReference type="RefSeq" id="WP_135402554.1">
    <property type="nucleotide sequence ID" value="NZ_SRME01000001.1"/>
</dbReference>
<dbReference type="Pfam" id="PF00128">
    <property type="entry name" value="Alpha-amylase"/>
    <property type="match status" value="2"/>
</dbReference>
<dbReference type="GO" id="GO:0004553">
    <property type="term" value="F:hydrolase activity, hydrolyzing O-glycosyl compounds"/>
    <property type="evidence" value="ECO:0007669"/>
    <property type="project" value="InterPro"/>
</dbReference>
<accession>A0A4Z0W538</accession>
<evidence type="ECO:0000256" key="1">
    <source>
        <dbReference type="ARBA" id="ARBA00022801"/>
    </source>
</evidence>
<dbReference type="InterPro" id="IPR013783">
    <property type="entry name" value="Ig-like_fold"/>
</dbReference>
<dbReference type="SUPFAM" id="SSF81296">
    <property type="entry name" value="E set domains"/>
    <property type="match status" value="1"/>
</dbReference>